<dbReference type="Proteomes" id="UP000286100">
    <property type="component" value="Unassembled WGS sequence"/>
</dbReference>
<dbReference type="GO" id="GO:0016787">
    <property type="term" value="F:hydrolase activity"/>
    <property type="evidence" value="ECO:0007669"/>
    <property type="project" value="UniProtKB-KW"/>
</dbReference>
<keyword evidence="4 8" id="KW-0479">Metal-binding</keyword>
<feature type="binding site" evidence="8">
    <location>
        <position position="107"/>
    </location>
    <ligand>
        <name>Mg(2+)</name>
        <dbReference type="ChEBI" id="CHEBI:18420"/>
    </ligand>
</feature>
<dbReference type="Gene3D" id="3.40.50.1010">
    <property type="entry name" value="5'-nuclease"/>
    <property type="match status" value="1"/>
</dbReference>
<gene>
    <name evidence="8" type="primary">vapC</name>
    <name evidence="10" type="ORF">D3876_12860</name>
</gene>
<evidence type="ECO:0000256" key="8">
    <source>
        <dbReference type="HAMAP-Rule" id="MF_00265"/>
    </source>
</evidence>
<keyword evidence="8" id="KW-0800">Toxin</keyword>
<dbReference type="InterPro" id="IPR002716">
    <property type="entry name" value="PIN_dom"/>
</dbReference>
<dbReference type="EMBL" id="QYUM01000003">
    <property type="protein sequence ID" value="RJF91034.1"/>
    <property type="molecule type" value="Genomic_DNA"/>
</dbReference>
<comment type="cofactor">
    <cofactor evidence="1 8">
        <name>Mg(2+)</name>
        <dbReference type="ChEBI" id="CHEBI:18420"/>
    </cofactor>
</comment>
<dbReference type="AlphaFoldDB" id="A0A418WM14"/>
<dbReference type="EC" id="3.1.-.-" evidence="8"/>
<dbReference type="Pfam" id="PF01850">
    <property type="entry name" value="PIN"/>
    <property type="match status" value="1"/>
</dbReference>
<dbReference type="SUPFAM" id="SSF88723">
    <property type="entry name" value="PIN domain-like"/>
    <property type="match status" value="1"/>
</dbReference>
<dbReference type="GO" id="GO:0000287">
    <property type="term" value="F:magnesium ion binding"/>
    <property type="evidence" value="ECO:0007669"/>
    <property type="project" value="UniProtKB-UniRule"/>
</dbReference>
<keyword evidence="3 8" id="KW-0540">Nuclease</keyword>
<dbReference type="GO" id="GO:0004540">
    <property type="term" value="F:RNA nuclease activity"/>
    <property type="evidence" value="ECO:0007669"/>
    <property type="project" value="InterPro"/>
</dbReference>
<evidence type="ECO:0000256" key="7">
    <source>
        <dbReference type="ARBA" id="ARBA00038093"/>
    </source>
</evidence>
<evidence type="ECO:0000259" key="9">
    <source>
        <dbReference type="Pfam" id="PF01850"/>
    </source>
</evidence>
<keyword evidence="6 8" id="KW-0460">Magnesium</keyword>
<evidence type="ECO:0000256" key="4">
    <source>
        <dbReference type="ARBA" id="ARBA00022723"/>
    </source>
</evidence>
<evidence type="ECO:0000313" key="10">
    <source>
        <dbReference type="EMBL" id="RJF91034.1"/>
    </source>
</evidence>
<dbReference type="OrthoDB" id="9796690at2"/>
<dbReference type="GO" id="GO:0090729">
    <property type="term" value="F:toxin activity"/>
    <property type="evidence" value="ECO:0007669"/>
    <property type="project" value="UniProtKB-KW"/>
</dbReference>
<dbReference type="CDD" id="cd18736">
    <property type="entry name" value="PIN_CcVapC1-like"/>
    <property type="match status" value="1"/>
</dbReference>
<protein>
    <recommendedName>
        <fullName evidence="8">Ribonuclease VapC</fullName>
        <shortName evidence="8">RNase VapC</shortName>
        <ecNumber evidence="8">3.1.-.-</ecNumber>
    </recommendedName>
    <alternativeName>
        <fullName evidence="8">Toxin VapC</fullName>
    </alternativeName>
</protein>
<evidence type="ECO:0000256" key="2">
    <source>
        <dbReference type="ARBA" id="ARBA00022649"/>
    </source>
</evidence>
<keyword evidence="2 8" id="KW-1277">Toxin-antitoxin system</keyword>
<organism evidence="10 11">
    <name type="scientific">Sphingomonas cavernae</name>
    <dbReference type="NCBI Taxonomy" id="2320861"/>
    <lineage>
        <taxon>Bacteria</taxon>
        <taxon>Pseudomonadati</taxon>
        <taxon>Pseudomonadota</taxon>
        <taxon>Alphaproteobacteria</taxon>
        <taxon>Sphingomonadales</taxon>
        <taxon>Sphingomonadaceae</taxon>
        <taxon>Sphingomonas</taxon>
    </lineage>
</organism>
<comment type="similarity">
    <text evidence="7 8">Belongs to the PINc/VapC protein family.</text>
</comment>
<evidence type="ECO:0000256" key="5">
    <source>
        <dbReference type="ARBA" id="ARBA00022801"/>
    </source>
</evidence>
<dbReference type="HAMAP" id="MF_00265">
    <property type="entry name" value="VapC_Nob1"/>
    <property type="match status" value="1"/>
</dbReference>
<dbReference type="InterPro" id="IPR022907">
    <property type="entry name" value="VapC_family"/>
</dbReference>
<dbReference type="InterPro" id="IPR029060">
    <property type="entry name" value="PIN-like_dom_sf"/>
</dbReference>
<reference evidence="10 11" key="1">
    <citation type="submission" date="2018-09" db="EMBL/GenBank/DDBJ databases">
        <authorList>
            <person name="Zhu H."/>
        </authorList>
    </citation>
    <scope>NUCLEOTIDE SEQUENCE [LARGE SCALE GENOMIC DNA]</scope>
    <source>
        <strain evidence="10 11">K2R01-6</strain>
    </source>
</reference>
<name>A0A418WM14_9SPHN</name>
<keyword evidence="11" id="KW-1185">Reference proteome</keyword>
<evidence type="ECO:0000256" key="1">
    <source>
        <dbReference type="ARBA" id="ARBA00001946"/>
    </source>
</evidence>
<evidence type="ECO:0000313" key="11">
    <source>
        <dbReference type="Proteomes" id="UP000286100"/>
    </source>
</evidence>
<keyword evidence="5 8" id="KW-0378">Hydrolase</keyword>
<evidence type="ECO:0000256" key="6">
    <source>
        <dbReference type="ARBA" id="ARBA00022842"/>
    </source>
</evidence>
<dbReference type="PANTHER" id="PTHR33653">
    <property type="entry name" value="RIBONUCLEASE VAPC2"/>
    <property type="match status" value="1"/>
</dbReference>
<feature type="domain" description="PIN" evidence="9">
    <location>
        <begin position="15"/>
        <end position="134"/>
    </location>
</feature>
<evidence type="ECO:0000256" key="3">
    <source>
        <dbReference type="ARBA" id="ARBA00022722"/>
    </source>
</evidence>
<proteinExistence type="inferred from homology"/>
<comment type="function">
    <text evidence="8">Toxic component of a toxin-antitoxin (TA) system. An RNase.</text>
</comment>
<sequence>MERRSEPGRRRLTLYLLDTNVCIDFARGRSEALRQRMRAALSHGLVMSAITYGELAVGSRDSSDPECDWRKLEKLAEIVSVVPFDETAGEAYGRLGRAVGVRRKSFDRLIAAHALSLELTLVTNNEADFADVPGLNIENWSA</sequence>
<feature type="binding site" evidence="8">
    <location>
        <position position="18"/>
    </location>
    <ligand>
        <name>Mg(2+)</name>
        <dbReference type="ChEBI" id="CHEBI:18420"/>
    </ligand>
</feature>
<dbReference type="PANTHER" id="PTHR33653:SF1">
    <property type="entry name" value="RIBONUCLEASE VAPC2"/>
    <property type="match status" value="1"/>
</dbReference>
<accession>A0A418WM14</accession>
<dbReference type="InterPro" id="IPR050556">
    <property type="entry name" value="Type_II_TA_system_RNase"/>
</dbReference>
<comment type="caution">
    <text evidence="10">The sequence shown here is derived from an EMBL/GenBank/DDBJ whole genome shotgun (WGS) entry which is preliminary data.</text>
</comment>